<proteinExistence type="predicted"/>
<comment type="caution">
    <text evidence="1">The sequence shown here is derived from an EMBL/GenBank/DDBJ whole genome shotgun (WGS) entry which is preliminary data.</text>
</comment>
<evidence type="ECO:0000313" key="1">
    <source>
        <dbReference type="EMBL" id="KZS39967.1"/>
    </source>
</evidence>
<dbReference type="EMBL" id="LQRT01000024">
    <property type="protein sequence ID" value="KZS39967.1"/>
    <property type="molecule type" value="Genomic_DNA"/>
</dbReference>
<evidence type="ECO:0000313" key="2">
    <source>
        <dbReference type="Proteomes" id="UP000076715"/>
    </source>
</evidence>
<organism evidence="1 2">
    <name type="scientific">Aquimarina aggregata</name>
    <dbReference type="NCBI Taxonomy" id="1642818"/>
    <lineage>
        <taxon>Bacteria</taxon>
        <taxon>Pseudomonadati</taxon>
        <taxon>Bacteroidota</taxon>
        <taxon>Flavobacteriia</taxon>
        <taxon>Flavobacteriales</taxon>
        <taxon>Flavobacteriaceae</taxon>
        <taxon>Aquimarina</taxon>
    </lineage>
</organism>
<accession>A0A162ZQX0</accession>
<dbReference type="Proteomes" id="UP000076715">
    <property type="component" value="Unassembled WGS sequence"/>
</dbReference>
<name>A0A162ZQX0_9FLAO</name>
<dbReference type="RefSeq" id="WP_066316084.1">
    <property type="nucleotide sequence ID" value="NZ_LQRT01000024.1"/>
</dbReference>
<gene>
    <name evidence="1" type="ORF">AWE51_10020</name>
</gene>
<protein>
    <submittedName>
        <fullName evidence="1">Uncharacterized protein</fullName>
    </submittedName>
</protein>
<keyword evidence="2" id="KW-1185">Reference proteome</keyword>
<reference evidence="1 2" key="1">
    <citation type="submission" date="2016-01" db="EMBL/GenBank/DDBJ databases">
        <title>The draft genome sequence of Aquimarina sp. RZW4-3-2.</title>
        <authorList>
            <person name="Wang Y."/>
        </authorList>
    </citation>
    <scope>NUCLEOTIDE SEQUENCE [LARGE SCALE GENOMIC DNA]</scope>
    <source>
        <strain evidence="1 2">RZW4-3-2</strain>
    </source>
</reference>
<dbReference type="AlphaFoldDB" id="A0A162ZQX0"/>
<sequence length="168" mass="19410">MKFIPIIALLLSVSTFGQKKFDYKNIIGEPIEAIGVFHKAQNGIQRLNNDKVLFYKYYYDYTWYNRKMGYTNIITDSNHIIKSVRFNLEKTITRDLFDALVADFGEPTQITVRIEPPYSKSPTEANYKTKDVKKYCDAASSINFEKDSLKISVSSYSSKKTTIELKTL</sequence>